<dbReference type="AlphaFoldDB" id="U5QNZ2"/>
<proteinExistence type="predicted"/>
<sequence>MLRKKPMSSAASAYRHLSERLEAVEAALEQLNEHNQRLEQQIRRLSRQAEVPVAPRAVSLPQQRRSSASSWLPEIDEVPFEETEPPLRQRQAAPGPGLFFWVLTLLIAALAGIATFYVVRPLTSF</sequence>
<keyword evidence="1" id="KW-0175">Coiled coil</keyword>
<dbReference type="EMBL" id="CP003587">
    <property type="protein sequence ID" value="AGY60661.1"/>
    <property type="molecule type" value="Genomic_DNA"/>
</dbReference>
<dbReference type="Proteomes" id="UP000017396">
    <property type="component" value="Chromosome"/>
</dbReference>
<dbReference type="KEGG" id="glj:GKIL_4415"/>
<dbReference type="STRING" id="1183438.GKIL_4415"/>
<gene>
    <name evidence="3" type="ORF">GKIL_4415</name>
</gene>
<reference evidence="3 4" key="1">
    <citation type="journal article" date="2013" name="PLoS ONE">
        <title>Cultivation and Complete Genome Sequencing of Gloeobacter kilaueensis sp. nov., from a Lava Cave in Kilauea Caldera, Hawai'i.</title>
        <authorList>
            <person name="Saw J.H."/>
            <person name="Schatz M."/>
            <person name="Brown M.V."/>
            <person name="Kunkel D.D."/>
            <person name="Foster J.S."/>
            <person name="Shick H."/>
            <person name="Christensen S."/>
            <person name="Hou S."/>
            <person name="Wan X."/>
            <person name="Donachie S.P."/>
        </authorList>
    </citation>
    <scope>NUCLEOTIDE SEQUENCE [LARGE SCALE GENOMIC DNA]</scope>
    <source>
        <strain evidence="4">JS</strain>
    </source>
</reference>
<evidence type="ECO:0000256" key="2">
    <source>
        <dbReference type="SAM" id="Phobius"/>
    </source>
</evidence>
<keyword evidence="2" id="KW-0812">Transmembrane</keyword>
<protein>
    <submittedName>
        <fullName evidence="3">Uncharacterized protein</fullName>
    </submittedName>
</protein>
<accession>U5QNZ2</accession>
<organism evidence="3 4">
    <name type="scientific">Gloeobacter kilaueensis (strain ATCC BAA-2537 / CCAP 1431/1 / ULC 316 / JS1)</name>
    <dbReference type="NCBI Taxonomy" id="1183438"/>
    <lineage>
        <taxon>Bacteria</taxon>
        <taxon>Bacillati</taxon>
        <taxon>Cyanobacteriota</taxon>
        <taxon>Cyanophyceae</taxon>
        <taxon>Gloeobacterales</taxon>
        <taxon>Gloeobacteraceae</taxon>
        <taxon>Gloeobacter</taxon>
    </lineage>
</organism>
<dbReference type="HOGENOM" id="CLU_1989470_0_0_3"/>
<evidence type="ECO:0000256" key="1">
    <source>
        <dbReference type="SAM" id="Coils"/>
    </source>
</evidence>
<evidence type="ECO:0000313" key="3">
    <source>
        <dbReference type="EMBL" id="AGY60661.1"/>
    </source>
</evidence>
<feature type="coiled-coil region" evidence="1">
    <location>
        <begin position="14"/>
        <end position="51"/>
    </location>
</feature>
<feature type="transmembrane region" description="Helical" evidence="2">
    <location>
        <begin position="98"/>
        <end position="119"/>
    </location>
</feature>
<keyword evidence="4" id="KW-1185">Reference proteome</keyword>
<keyword evidence="2" id="KW-1133">Transmembrane helix</keyword>
<evidence type="ECO:0000313" key="4">
    <source>
        <dbReference type="Proteomes" id="UP000017396"/>
    </source>
</evidence>
<name>U5QNZ2_GLOK1</name>
<keyword evidence="2" id="KW-0472">Membrane</keyword>